<dbReference type="SUPFAM" id="SSF55486">
    <property type="entry name" value="Metalloproteases ('zincins'), catalytic domain"/>
    <property type="match status" value="1"/>
</dbReference>
<protein>
    <submittedName>
        <fullName evidence="10">M13 family peptidase</fullName>
    </submittedName>
    <submittedName>
        <fullName evidence="11">Neutral endopeptidase</fullName>
        <ecNumber evidence="11">3.4.24.-</ecNumber>
    </submittedName>
</protein>
<dbReference type="GO" id="GO:0004222">
    <property type="term" value="F:metalloendopeptidase activity"/>
    <property type="evidence" value="ECO:0007669"/>
    <property type="project" value="InterPro"/>
</dbReference>
<dbReference type="PANTHER" id="PTHR11733">
    <property type="entry name" value="ZINC METALLOPROTEASE FAMILY M13 NEPRILYSIN-RELATED"/>
    <property type="match status" value="1"/>
</dbReference>
<evidence type="ECO:0000313" key="11">
    <source>
        <dbReference type="EMBL" id="SUP52470.1"/>
    </source>
</evidence>
<feature type="domain" description="Peptidase M13 N-terminal" evidence="9">
    <location>
        <begin position="7"/>
        <end position="385"/>
    </location>
</feature>
<keyword evidence="4" id="KW-0479">Metal-binding</keyword>
<name>A0A0R2H947_WEIVI</name>
<dbReference type="Proteomes" id="UP000051992">
    <property type="component" value="Unassembled WGS sequence"/>
</dbReference>
<dbReference type="PROSITE" id="PS51885">
    <property type="entry name" value="NEPRILYSIN"/>
    <property type="match status" value="1"/>
</dbReference>
<dbReference type="OrthoDB" id="9775677at2"/>
<keyword evidence="7" id="KW-0482">Metalloprotease</keyword>
<dbReference type="Gene3D" id="1.10.1380.10">
    <property type="entry name" value="Neutral endopeptidase , domain2"/>
    <property type="match status" value="1"/>
</dbReference>
<dbReference type="GO" id="GO:0005886">
    <property type="term" value="C:plasma membrane"/>
    <property type="evidence" value="ECO:0007669"/>
    <property type="project" value="TreeGrafter"/>
</dbReference>
<dbReference type="InterPro" id="IPR042089">
    <property type="entry name" value="Peptidase_M13_dom_2"/>
</dbReference>
<evidence type="ECO:0000313" key="10">
    <source>
        <dbReference type="EMBL" id="KRN46362.1"/>
    </source>
</evidence>
<dbReference type="InterPro" id="IPR024079">
    <property type="entry name" value="MetalloPept_cat_dom_sf"/>
</dbReference>
<feature type="domain" description="Peptidase M13 C-terminal" evidence="8">
    <location>
        <begin position="439"/>
        <end position="629"/>
    </location>
</feature>
<dbReference type="AlphaFoldDB" id="A0A0R2H947"/>
<proteinExistence type="inferred from homology"/>
<gene>
    <name evidence="11" type="primary">pepO</name>
    <name evidence="10" type="ORF">IV50_GL000631</name>
    <name evidence="11" type="ORF">NCTC13645_00359</name>
</gene>
<dbReference type="PANTHER" id="PTHR11733:SF167">
    <property type="entry name" value="FI17812P1-RELATED"/>
    <property type="match status" value="1"/>
</dbReference>
<comment type="similarity">
    <text evidence="2">Belongs to the peptidase M13 family.</text>
</comment>
<dbReference type="InterPro" id="IPR000718">
    <property type="entry name" value="Peptidase_M13"/>
</dbReference>
<comment type="cofactor">
    <cofactor evidence="1">
        <name>Zn(2+)</name>
        <dbReference type="ChEBI" id="CHEBI:29105"/>
    </cofactor>
</comment>
<dbReference type="RefSeq" id="WP_057744955.1">
    <property type="nucleotide sequence ID" value="NZ_BJLU01000011.1"/>
</dbReference>
<dbReference type="InterPro" id="IPR018497">
    <property type="entry name" value="Peptidase_M13_C"/>
</dbReference>
<sequence length="632" mass="71744">MTKVRKQDDLYEAVNGEWQAKAVIPDDKPRTGGFNDLSDEIETLMLDTTDEWLAGKDVPSDPILQNFVKYHKLASDWETRNAKGSAPVADLIAKYQALESFEDYNAHLVELEQAGLPNGVPFGIAPDFKDAQTNVLWADSFGTILPDTTYYADDHPQKQELLDKWRESQTALFKAFGFADTEIDDILTKNLAFDARVAEHVMSNETASEITNVYHPYTWDEFVKMAGSLDVTTLIQAQLGQLPTDLIVSEDDFWKHADLFYSEEAWPLLKAHLLVAIVNSFTAYLSDDIRLKAGAYGRYVSGVPEASSQRKSAYYLAESFYDQPLGLWYAGEKFSPEAKADVEHKVQTMIEVYKERLNAVDWLQEETKQKAQVKLSVINPHIGYPEKLPERFAKRVIQDDDDLISAARRFREQATEEAWGRWNQPVDQSEWGMPANMVNAYYDPQQNQIVFPAAILQAPFYSLDQTSSQNYGGIGAVIAHEISHAFDTNGAEFDEHGNLNNWWTEADFAAFKERTQKVVDQFDGLDVEGVPVNGKLTVSENVADLGGLADALQAAQLEDDYSADEFFTNWARIWRQKRRPEYAKMVTAVDVHAPNNYRANVPVTNFDEFYQTYDVKPTDGMYREPSERVIIW</sequence>
<evidence type="ECO:0000256" key="2">
    <source>
        <dbReference type="ARBA" id="ARBA00007357"/>
    </source>
</evidence>
<dbReference type="EC" id="3.4.24.-" evidence="11"/>
<dbReference type="Pfam" id="PF01431">
    <property type="entry name" value="Peptidase_M13"/>
    <property type="match status" value="1"/>
</dbReference>
<evidence type="ECO:0000256" key="1">
    <source>
        <dbReference type="ARBA" id="ARBA00001947"/>
    </source>
</evidence>
<dbReference type="Gene3D" id="3.40.390.10">
    <property type="entry name" value="Collagenase (Catalytic Domain)"/>
    <property type="match status" value="1"/>
</dbReference>
<keyword evidence="3" id="KW-0645">Protease</keyword>
<evidence type="ECO:0000256" key="7">
    <source>
        <dbReference type="ARBA" id="ARBA00023049"/>
    </source>
</evidence>
<reference evidence="11 13" key="2">
    <citation type="submission" date="2018-06" db="EMBL/GenBank/DDBJ databases">
        <authorList>
            <consortium name="Pathogen Informatics"/>
            <person name="Doyle S."/>
        </authorList>
    </citation>
    <scope>NUCLEOTIDE SEQUENCE [LARGE SCALE GENOMIC DNA]</scope>
    <source>
        <strain evidence="11 13">NCTC13645</strain>
    </source>
</reference>
<keyword evidence="5 11" id="KW-0378">Hydrolase</keyword>
<dbReference type="CDD" id="cd08662">
    <property type="entry name" value="M13"/>
    <property type="match status" value="1"/>
</dbReference>
<reference evidence="10 12" key="1">
    <citation type="journal article" date="2015" name="Genome Announc.">
        <title>Expanding the biotechnology potential of lactobacilli through comparative genomics of 213 strains and associated genera.</title>
        <authorList>
            <person name="Sun Z."/>
            <person name="Harris H.M."/>
            <person name="McCann A."/>
            <person name="Guo C."/>
            <person name="Argimon S."/>
            <person name="Zhang W."/>
            <person name="Yang X."/>
            <person name="Jeffery I.B."/>
            <person name="Cooney J.C."/>
            <person name="Kagawa T.F."/>
            <person name="Liu W."/>
            <person name="Song Y."/>
            <person name="Salvetti E."/>
            <person name="Wrobel A."/>
            <person name="Rasinkangas P."/>
            <person name="Parkhill J."/>
            <person name="Rea M.C."/>
            <person name="O'Sullivan O."/>
            <person name="Ritari J."/>
            <person name="Douillard F.P."/>
            <person name="Paul Ross R."/>
            <person name="Yang R."/>
            <person name="Briner A.E."/>
            <person name="Felis G.E."/>
            <person name="de Vos W.M."/>
            <person name="Barrangou R."/>
            <person name="Klaenhammer T.R."/>
            <person name="Caufield P.W."/>
            <person name="Cui Y."/>
            <person name="Zhang H."/>
            <person name="O'Toole P.W."/>
        </authorList>
    </citation>
    <scope>NUCLEOTIDE SEQUENCE [LARGE SCALE GENOMIC DNA]</scope>
    <source>
        <strain evidence="10 12">DSM 20410</strain>
    </source>
</reference>
<dbReference type="Pfam" id="PF05649">
    <property type="entry name" value="Peptidase_M13_N"/>
    <property type="match status" value="1"/>
</dbReference>
<evidence type="ECO:0000259" key="8">
    <source>
        <dbReference type="Pfam" id="PF01431"/>
    </source>
</evidence>
<dbReference type="PRINTS" id="PR00786">
    <property type="entry name" value="NEPRILYSIN"/>
</dbReference>
<dbReference type="STRING" id="1629.IV50_GL000631"/>
<dbReference type="PATRIC" id="fig|1629.5.peg.636"/>
<keyword evidence="12" id="KW-1185">Reference proteome</keyword>
<dbReference type="Proteomes" id="UP000254621">
    <property type="component" value="Unassembled WGS sequence"/>
</dbReference>
<dbReference type="EMBL" id="JQBM01000002">
    <property type="protein sequence ID" value="KRN46362.1"/>
    <property type="molecule type" value="Genomic_DNA"/>
</dbReference>
<evidence type="ECO:0000313" key="12">
    <source>
        <dbReference type="Proteomes" id="UP000051992"/>
    </source>
</evidence>
<dbReference type="GO" id="GO:0016485">
    <property type="term" value="P:protein processing"/>
    <property type="evidence" value="ECO:0007669"/>
    <property type="project" value="TreeGrafter"/>
</dbReference>
<dbReference type="GO" id="GO:0046872">
    <property type="term" value="F:metal ion binding"/>
    <property type="evidence" value="ECO:0007669"/>
    <property type="project" value="UniProtKB-KW"/>
</dbReference>
<evidence type="ECO:0000256" key="5">
    <source>
        <dbReference type="ARBA" id="ARBA00022801"/>
    </source>
</evidence>
<evidence type="ECO:0000313" key="13">
    <source>
        <dbReference type="Proteomes" id="UP000254621"/>
    </source>
</evidence>
<organism evidence="10 12">
    <name type="scientific">Weissella viridescens</name>
    <name type="common">Lactobacillus viridescens</name>
    <dbReference type="NCBI Taxonomy" id="1629"/>
    <lineage>
        <taxon>Bacteria</taxon>
        <taxon>Bacillati</taxon>
        <taxon>Bacillota</taxon>
        <taxon>Bacilli</taxon>
        <taxon>Lactobacillales</taxon>
        <taxon>Lactobacillaceae</taxon>
        <taxon>Weissella</taxon>
    </lineage>
</organism>
<dbReference type="EMBL" id="UHIV01000001">
    <property type="protein sequence ID" value="SUP52470.1"/>
    <property type="molecule type" value="Genomic_DNA"/>
</dbReference>
<dbReference type="InterPro" id="IPR008753">
    <property type="entry name" value="Peptidase_M13_N"/>
</dbReference>
<evidence type="ECO:0000256" key="3">
    <source>
        <dbReference type="ARBA" id="ARBA00022670"/>
    </source>
</evidence>
<evidence type="ECO:0000256" key="6">
    <source>
        <dbReference type="ARBA" id="ARBA00022833"/>
    </source>
</evidence>
<evidence type="ECO:0000256" key="4">
    <source>
        <dbReference type="ARBA" id="ARBA00022723"/>
    </source>
</evidence>
<evidence type="ECO:0000259" key="9">
    <source>
        <dbReference type="Pfam" id="PF05649"/>
    </source>
</evidence>
<keyword evidence="6" id="KW-0862">Zinc</keyword>
<accession>A0A0R2H947</accession>